<feature type="compositionally biased region" description="Polar residues" evidence="1">
    <location>
        <begin position="128"/>
        <end position="140"/>
    </location>
</feature>
<evidence type="ECO:0000256" key="1">
    <source>
        <dbReference type="SAM" id="MobiDB-lite"/>
    </source>
</evidence>
<dbReference type="AlphaFoldDB" id="A0A9C7UPW2"/>
<evidence type="ECO:0000313" key="3">
    <source>
        <dbReference type="EMBL" id="GJQ11273.1"/>
    </source>
</evidence>
<feature type="region of interest" description="Disordered" evidence="1">
    <location>
        <begin position="348"/>
        <end position="367"/>
    </location>
</feature>
<feature type="compositionally biased region" description="Polar residues" evidence="1">
    <location>
        <begin position="616"/>
        <end position="626"/>
    </location>
</feature>
<comment type="caution">
    <text evidence="3">The sequence shown here is derived from an EMBL/GenBank/DDBJ whole genome shotgun (WGS) entry which is preliminary data.</text>
</comment>
<reference evidence="3" key="2">
    <citation type="submission" date="2022-01" db="EMBL/GenBank/DDBJ databases">
        <authorList>
            <person name="Hirooka S."/>
            <person name="Miyagishima S.Y."/>
        </authorList>
    </citation>
    <scope>NUCLEOTIDE SEQUENCE</scope>
    <source>
        <strain evidence="3">NBRC 102759</strain>
    </source>
</reference>
<feature type="region of interest" description="Disordered" evidence="1">
    <location>
        <begin position="110"/>
        <end position="140"/>
    </location>
</feature>
<feature type="compositionally biased region" description="Acidic residues" evidence="1">
    <location>
        <begin position="670"/>
        <end position="679"/>
    </location>
</feature>
<accession>A0A9C7UPW2</accession>
<feature type="region of interest" description="Disordered" evidence="1">
    <location>
        <begin position="435"/>
        <end position="492"/>
    </location>
</feature>
<dbReference type="EMBL" id="BQMJ01000022">
    <property type="protein sequence ID" value="GJQ11273.1"/>
    <property type="molecule type" value="Genomic_DNA"/>
</dbReference>
<evidence type="ECO:0000259" key="2">
    <source>
        <dbReference type="Pfam" id="PF08729"/>
    </source>
</evidence>
<feature type="compositionally biased region" description="Polar residues" evidence="1">
    <location>
        <begin position="306"/>
        <end position="321"/>
    </location>
</feature>
<feature type="compositionally biased region" description="Basic and acidic residues" evidence="1">
    <location>
        <begin position="445"/>
        <end position="475"/>
    </location>
</feature>
<keyword evidence="4" id="KW-1185">Reference proteome</keyword>
<dbReference type="InterPro" id="IPR014840">
    <property type="entry name" value="HRD"/>
</dbReference>
<dbReference type="Proteomes" id="UP001061958">
    <property type="component" value="Unassembled WGS sequence"/>
</dbReference>
<proteinExistence type="predicted"/>
<evidence type="ECO:0000313" key="4">
    <source>
        <dbReference type="Proteomes" id="UP001061958"/>
    </source>
</evidence>
<feature type="domain" description="Hpc2-related" evidence="2">
    <location>
        <begin position="65"/>
        <end position="108"/>
    </location>
</feature>
<name>A0A9C7UPW2_9RHOD</name>
<organism evidence="3 4">
    <name type="scientific">Galdieria partita</name>
    <dbReference type="NCBI Taxonomy" id="83374"/>
    <lineage>
        <taxon>Eukaryota</taxon>
        <taxon>Rhodophyta</taxon>
        <taxon>Bangiophyceae</taxon>
        <taxon>Galdieriales</taxon>
        <taxon>Galdieriaceae</taxon>
        <taxon>Galdieria</taxon>
    </lineage>
</organism>
<protein>
    <recommendedName>
        <fullName evidence="2">Hpc2-related domain-containing protein</fullName>
    </recommendedName>
</protein>
<reference evidence="3" key="1">
    <citation type="journal article" date="2022" name="Proc. Natl. Acad. Sci. U.S.A.">
        <title>Life cycle and functional genomics of the unicellular red alga Galdieria for elucidating algal and plant evolution and industrial use.</title>
        <authorList>
            <person name="Hirooka S."/>
            <person name="Itabashi T."/>
            <person name="Ichinose T.M."/>
            <person name="Onuma R."/>
            <person name="Fujiwara T."/>
            <person name="Yamashita S."/>
            <person name="Jong L.W."/>
            <person name="Tomita R."/>
            <person name="Iwane A.H."/>
            <person name="Miyagishima S.Y."/>
        </authorList>
    </citation>
    <scope>NUCLEOTIDE SEQUENCE</scope>
    <source>
        <strain evidence="3">NBRC 102759</strain>
    </source>
</reference>
<sequence>MAISIRVTPGETNRFDLKKVERKLQEEKQVRLLPEQSSWEDNVHLPKGLSGVVAKYNKIAKKASRSTRDEYDLNDDFIDDSEAVEFGFEDCIKEELQQDFYVCSEELEEPLTEEGLEPSSVREETNSLEDSFSEHSQIPTSSQYTYEELYGKLEPIPEAVKSCVVNLKKALESNNLPRRWFTSTHVASYIKDLVVIGAQHNLAQRASFGENGAVRCSLTELLWSHIKAVFSCKGLSKYRCTKRNFEYFAFYLFHREWKQMLRNEMERLLSDLKHELRPARDLQFEQGPMHYSEDMTDQAQNSQFSVNSSNIDPVETQTQGSEGAEEDISASPTRRRKRKAATMAAEEISNLAVHGSTQSPSKKKKPRIEWSEAIDKLVYHYFVKKLAQIRCRDSGKSKKNEVTESASELLNAAFLEYDVTERDLIDSYRRHKAEIQRSQKQKSKEKREEIKRRKELAAQKKWEREQSRNKSKREQQQIFSTTESKECKPLDSPIQSNVVTDTAQSKIPKLCATSSGKSNSMDTFSYTQCSKATSMDYSGMNSSTDGVVRERVSNSKVHNAKHILKPKCALNYVETCDDALQLNKDKYQKWNPSTKSLKKQRLDGAPKNGNGAGSLLLQSSGCEISQSSKSKPKKPRPRSSATDLNEKILKKLASIGKTPPVGQRRIPEGFAEEVEAAVE</sequence>
<dbReference type="OrthoDB" id="10425851at2759"/>
<feature type="region of interest" description="Disordered" evidence="1">
    <location>
        <begin position="306"/>
        <end position="343"/>
    </location>
</feature>
<dbReference type="Pfam" id="PF08729">
    <property type="entry name" value="HUN"/>
    <property type="match status" value="1"/>
</dbReference>
<feature type="region of interest" description="Disordered" evidence="1">
    <location>
        <begin position="592"/>
        <end position="679"/>
    </location>
</feature>
<gene>
    <name evidence="3" type="ORF">GpartN1_g3064.t1</name>
</gene>